<evidence type="ECO:0000256" key="1">
    <source>
        <dbReference type="SAM" id="Coils"/>
    </source>
</evidence>
<dbReference type="RefSeq" id="XP_046122288.1">
    <property type="nucleotide sequence ID" value="XM_046258025.1"/>
</dbReference>
<evidence type="ECO:0000313" key="4">
    <source>
        <dbReference type="Proteomes" id="UP000887229"/>
    </source>
</evidence>
<feature type="compositionally biased region" description="Basic and acidic residues" evidence="2">
    <location>
        <begin position="563"/>
        <end position="575"/>
    </location>
</feature>
<protein>
    <submittedName>
        <fullName evidence="3">Autophagy Atg28p</fullName>
    </submittedName>
</protein>
<feature type="region of interest" description="Disordered" evidence="2">
    <location>
        <begin position="505"/>
        <end position="575"/>
    </location>
</feature>
<feature type="compositionally biased region" description="Basic and acidic residues" evidence="2">
    <location>
        <begin position="509"/>
        <end position="525"/>
    </location>
</feature>
<organism evidence="3 4">
    <name type="scientific">Emericellopsis atlantica</name>
    <dbReference type="NCBI Taxonomy" id="2614577"/>
    <lineage>
        <taxon>Eukaryota</taxon>
        <taxon>Fungi</taxon>
        <taxon>Dikarya</taxon>
        <taxon>Ascomycota</taxon>
        <taxon>Pezizomycotina</taxon>
        <taxon>Sordariomycetes</taxon>
        <taxon>Hypocreomycetidae</taxon>
        <taxon>Hypocreales</taxon>
        <taxon>Bionectriaceae</taxon>
        <taxon>Emericellopsis</taxon>
    </lineage>
</organism>
<feature type="region of interest" description="Disordered" evidence="2">
    <location>
        <begin position="1"/>
        <end position="108"/>
    </location>
</feature>
<feature type="compositionally biased region" description="Basic and acidic residues" evidence="2">
    <location>
        <begin position="32"/>
        <end position="44"/>
    </location>
</feature>
<dbReference type="AlphaFoldDB" id="A0A9P7ZU15"/>
<name>A0A9P7ZU15_9HYPO</name>
<evidence type="ECO:0000313" key="3">
    <source>
        <dbReference type="EMBL" id="KAG9258364.1"/>
    </source>
</evidence>
<accession>A0A9P7ZU15</accession>
<dbReference type="Proteomes" id="UP000887229">
    <property type="component" value="Unassembled WGS sequence"/>
</dbReference>
<proteinExistence type="predicted"/>
<feature type="compositionally biased region" description="Low complexity" evidence="2">
    <location>
        <begin position="81"/>
        <end position="95"/>
    </location>
</feature>
<feature type="compositionally biased region" description="Polar residues" evidence="2">
    <location>
        <begin position="544"/>
        <end position="555"/>
    </location>
</feature>
<dbReference type="EMBL" id="MU251243">
    <property type="protein sequence ID" value="KAG9258364.1"/>
    <property type="molecule type" value="Genomic_DNA"/>
</dbReference>
<dbReference type="OrthoDB" id="5342758at2759"/>
<comment type="caution">
    <text evidence="3">The sequence shown here is derived from an EMBL/GenBank/DDBJ whole genome shotgun (WGS) entry which is preliminary data.</text>
</comment>
<feature type="coiled-coil region" evidence="1">
    <location>
        <begin position="249"/>
        <end position="312"/>
    </location>
</feature>
<keyword evidence="4" id="KW-1185">Reference proteome</keyword>
<gene>
    <name evidence="3" type="ORF">F5Z01DRAFT_194423</name>
</gene>
<keyword evidence="1" id="KW-0175">Coiled coil</keyword>
<sequence length="575" mass="64858">MRTSRAHDHKEPPSNARSSSAYSMEELEPWPEDDHRDAFIDHPKSHQSSAPDAWRDKGHYFGSPPEGKRRTLFSGPPPPITSTILPPKTQSRSPNPSEPPRNTGLGSLIWDYNRPQGEAPSYRTDSTWRTIRRHEKALQSEIQDLLDAQANGLVASGEDEYSDAGDSTPTGTFYSSNSRLANTLYISPQATAEGDVIPVRQPKPNTPRGLRAARTGLRRSISAFAKLKAEENQRVGDALAERRKALSQLHRLSLRKGSVETELKTLEDDEQEPLGKELRELGERYESITSDIRELEEKLISMRNQRRWLREKMDDVRNRRDAGLSGYRGALKDVDSEVARIMRHPPFQPLDSDALGKAPSTGGQEFMRMIPERRTVEMAKGWWEQEIAALDKRKALVESEQRALQEGGIVWNDVMRLVADYEARFRAVVNGEQPLSTKGKEKQVSQDEMLRAQLPEMDKVMEELKRHHELAEDKNWTLLICAIGAELEALQQGQDMLRELLDVPPVDRTSSHDSDRDGQKVHGDQQDSDNEVPAGLMLSKVDSRTSQASAGSIDNNDVPPDLMAEHQQEPREKLD</sequence>
<dbReference type="GeneID" id="70288928"/>
<reference evidence="3" key="1">
    <citation type="journal article" date="2021" name="IMA Fungus">
        <title>Genomic characterization of three marine fungi, including Emericellopsis atlantica sp. nov. with signatures of a generalist lifestyle and marine biomass degradation.</title>
        <authorList>
            <person name="Hagestad O.C."/>
            <person name="Hou L."/>
            <person name="Andersen J.H."/>
            <person name="Hansen E.H."/>
            <person name="Altermark B."/>
            <person name="Li C."/>
            <person name="Kuhnert E."/>
            <person name="Cox R.J."/>
            <person name="Crous P.W."/>
            <person name="Spatafora J.W."/>
            <person name="Lail K."/>
            <person name="Amirebrahimi M."/>
            <person name="Lipzen A."/>
            <person name="Pangilinan J."/>
            <person name="Andreopoulos W."/>
            <person name="Hayes R.D."/>
            <person name="Ng V."/>
            <person name="Grigoriev I.V."/>
            <person name="Jackson S.A."/>
            <person name="Sutton T.D.S."/>
            <person name="Dobson A.D.W."/>
            <person name="Rama T."/>
        </authorList>
    </citation>
    <scope>NUCLEOTIDE SEQUENCE</scope>
    <source>
        <strain evidence="3">TS7</strain>
    </source>
</reference>
<feature type="compositionally biased region" description="Basic and acidic residues" evidence="2">
    <location>
        <begin position="1"/>
        <end position="12"/>
    </location>
</feature>
<evidence type="ECO:0000256" key="2">
    <source>
        <dbReference type="SAM" id="MobiDB-lite"/>
    </source>
</evidence>